<dbReference type="Proteomes" id="UP000002247">
    <property type="component" value="Chromosome"/>
</dbReference>
<feature type="transmembrane region" description="Helical" evidence="6">
    <location>
        <begin position="6"/>
        <end position="24"/>
    </location>
</feature>
<evidence type="ECO:0000313" key="7">
    <source>
        <dbReference type="EMBL" id="ADG96854.1"/>
    </source>
</evidence>
<dbReference type="OrthoDB" id="3733837at2"/>
<evidence type="ECO:0000256" key="4">
    <source>
        <dbReference type="ARBA" id="ARBA00022989"/>
    </source>
</evidence>
<keyword evidence="4 6" id="KW-1133">Transmembrane helix</keyword>
<sequence length="89" mass="9742">MDWLWISSAVLLCAAALLTTWKVAFGPKTLDRLVSVDTLVAVVMCALNGWAAYSMDSTVVYGTTALSLLGFIGSLSVVRFRVKDKRRRS</sequence>
<dbReference type="NCBIfam" id="NF005930">
    <property type="entry name" value="PRK07948.1"/>
    <property type="match status" value="1"/>
</dbReference>
<protein>
    <submittedName>
        <fullName evidence="7">Putative monovalent cation/H+ antiporter subunit F</fullName>
    </submittedName>
</protein>
<dbReference type="KEGG" id="srt:Srot_0367"/>
<keyword evidence="3 6" id="KW-0812">Transmembrane</keyword>
<dbReference type="STRING" id="640132.Srot_0367"/>
<reference evidence="7 8" key="1">
    <citation type="journal article" date="2010" name="Stand. Genomic Sci.">
        <title>Complete genome sequence of Segniliparus rotundus type strain (CDC 1076).</title>
        <authorList>
            <person name="Sikorski J."/>
            <person name="Lapidus A."/>
            <person name="Copeland A."/>
            <person name="Misra M."/>
            <person name="Glavina Del Rio T."/>
            <person name="Nolan M."/>
            <person name="Lucas S."/>
            <person name="Chen F."/>
            <person name="Tice H."/>
            <person name="Cheng J.F."/>
            <person name="Jando M."/>
            <person name="Schneider S."/>
            <person name="Bruce D."/>
            <person name="Goodwin L."/>
            <person name="Pitluck S."/>
            <person name="Liolios K."/>
            <person name="Mikhailova N."/>
            <person name="Pati A."/>
            <person name="Ivanova N."/>
            <person name="Mavromatis K."/>
            <person name="Chen A."/>
            <person name="Palaniappan K."/>
            <person name="Chertkov O."/>
            <person name="Land M."/>
            <person name="Hauser L."/>
            <person name="Chang Y.J."/>
            <person name="Jeffries C.D."/>
            <person name="Brettin T."/>
            <person name="Detter J.C."/>
            <person name="Han C."/>
            <person name="Rohde M."/>
            <person name="Goker M."/>
            <person name="Bristow J."/>
            <person name="Eisen J.A."/>
            <person name="Markowitz V."/>
            <person name="Hugenholtz P."/>
            <person name="Kyrpides N.C."/>
            <person name="Klenk H.P."/>
        </authorList>
    </citation>
    <scope>NUCLEOTIDE SEQUENCE [LARGE SCALE GENOMIC DNA]</scope>
    <source>
        <strain evidence="8">ATCC BAA-972 / CDC 1076 / CIP 108378 / DSM 44985 / JCM 13578</strain>
    </source>
</reference>
<dbReference type="EMBL" id="CP001958">
    <property type="protein sequence ID" value="ADG96854.1"/>
    <property type="molecule type" value="Genomic_DNA"/>
</dbReference>
<accession>D6ZB95</accession>
<gene>
    <name evidence="7" type="ordered locus">Srot_0367</name>
</gene>
<evidence type="ECO:0000256" key="2">
    <source>
        <dbReference type="ARBA" id="ARBA00022475"/>
    </source>
</evidence>
<dbReference type="HOGENOM" id="CLU_125825_3_1_11"/>
<name>D6ZB95_SEGRD</name>
<feature type="transmembrane region" description="Helical" evidence="6">
    <location>
        <begin position="36"/>
        <end position="53"/>
    </location>
</feature>
<comment type="subcellular location">
    <subcellularLocation>
        <location evidence="1">Cell membrane</location>
        <topology evidence="1">Multi-pass membrane protein</topology>
    </subcellularLocation>
</comment>
<keyword evidence="2" id="KW-1003">Cell membrane</keyword>
<dbReference type="AlphaFoldDB" id="D6ZB95"/>
<keyword evidence="8" id="KW-1185">Reference proteome</keyword>
<dbReference type="RefSeq" id="WP_013137310.1">
    <property type="nucleotide sequence ID" value="NC_014168.1"/>
</dbReference>
<keyword evidence="5 6" id="KW-0472">Membrane</keyword>
<evidence type="ECO:0000256" key="3">
    <source>
        <dbReference type="ARBA" id="ARBA00022692"/>
    </source>
</evidence>
<evidence type="ECO:0000313" key="8">
    <source>
        <dbReference type="Proteomes" id="UP000002247"/>
    </source>
</evidence>
<organism evidence="7 8">
    <name type="scientific">Segniliparus rotundus (strain ATCC BAA-972 / CDC 1076 / CIP 108378 / DSM 44985 / JCM 13578)</name>
    <dbReference type="NCBI Taxonomy" id="640132"/>
    <lineage>
        <taxon>Bacteria</taxon>
        <taxon>Bacillati</taxon>
        <taxon>Actinomycetota</taxon>
        <taxon>Actinomycetes</taxon>
        <taxon>Mycobacteriales</taxon>
        <taxon>Segniliparaceae</taxon>
        <taxon>Segniliparus</taxon>
    </lineage>
</organism>
<dbReference type="eggNOG" id="COG2212">
    <property type="taxonomic scope" value="Bacteria"/>
</dbReference>
<evidence type="ECO:0000256" key="5">
    <source>
        <dbReference type="ARBA" id="ARBA00023136"/>
    </source>
</evidence>
<dbReference type="InterPro" id="IPR007208">
    <property type="entry name" value="MrpF/PhaF-like"/>
</dbReference>
<dbReference type="Pfam" id="PF04066">
    <property type="entry name" value="MrpF_PhaF"/>
    <property type="match status" value="1"/>
</dbReference>
<evidence type="ECO:0000256" key="1">
    <source>
        <dbReference type="ARBA" id="ARBA00004651"/>
    </source>
</evidence>
<proteinExistence type="predicted"/>
<dbReference type="GO" id="GO:0015075">
    <property type="term" value="F:monoatomic ion transmembrane transporter activity"/>
    <property type="evidence" value="ECO:0007669"/>
    <property type="project" value="InterPro"/>
</dbReference>
<feature type="transmembrane region" description="Helical" evidence="6">
    <location>
        <begin position="59"/>
        <end position="78"/>
    </location>
</feature>
<evidence type="ECO:0000256" key="6">
    <source>
        <dbReference type="SAM" id="Phobius"/>
    </source>
</evidence>
<dbReference type="GO" id="GO:0005886">
    <property type="term" value="C:plasma membrane"/>
    <property type="evidence" value="ECO:0007669"/>
    <property type="project" value="UniProtKB-SubCell"/>
</dbReference>